<dbReference type="RefSeq" id="WP_149327950.1">
    <property type="nucleotide sequence ID" value="NZ_VTPY01000003.1"/>
</dbReference>
<protein>
    <submittedName>
        <fullName evidence="4">SDR family oxidoreductase</fullName>
    </submittedName>
</protein>
<evidence type="ECO:0000313" key="5">
    <source>
        <dbReference type="Proteomes" id="UP000486760"/>
    </source>
</evidence>
<dbReference type="Pfam" id="PF00106">
    <property type="entry name" value="adh_short"/>
    <property type="match status" value="1"/>
</dbReference>
<evidence type="ECO:0000313" key="4">
    <source>
        <dbReference type="EMBL" id="KAA0012997.1"/>
    </source>
</evidence>
<dbReference type="PANTHER" id="PTHR43976:SF16">
    <property type="entry name" value="SHORT-CHAIN DEHYDROGENASE_REDUCTASE FAMILY PROTEIN"/>
    <property type="match status" value="1"/>
</dbReference>
<gene>
    <name evidence="4" type="ORF">F0A17_08780</name>
</gene>
<keyword evidence="2" id="KW-0560">Oxidoreductase</keyword>
<dbReference type="EMBL" id="VTPY01000003">
    <property type="protein sequence ID" value="KAA0012997.1"/>
    <property type="molecule type" value="Genomic_DNA"/>
</dbReference>
<dbReference type="AlphaFoldDB" id="A0A7V7KH44"/>
<evidence type="ECO:0000256" key="1">
    <source>
        <dbReference type="ARBA" id="ARBA00006484"/>
    </source>
</evidence>
<dbReference type="PRINTS" id="PR00080">
    <property type="entry name" value="SDRFAMILY"/>
</dbReference>
<dbReference type="InterPro" id="IPR036291">
    <property type="entry name" value="NAD(P)-bd_dom_sf"/>
</dbReference>
<reference evidence="4 5" key="1">
    <citation type="submission" date="2019-08" db="EMBL/GenBank/DDBJ databases">
        <title>Bioinformatics analysis of the strain L3 and L5.</title>
        <authorList>
            <person name="Li X."/>
        </authorList>
    </citation>
    <scope>NUCLEOTIDE SEQUENCE [LARGE SCALE GENOMIC DNA]</scope>
    <source>
        <strain evidence="4 5">L5</strain>
    </source>
</reference>
<comment type="similarity">
    <text evidence="1 3">Belongs to the short-chain dehydrogenases/reductases (SDR) family.</text>
</comment>
<proteinExistence type="inferred from homology"/>
<dbReference type="InterPro" id="IPR002347">
    <property type="entry name" value="SDR_fam"/>
</dbReference>
<comment type="caution">
    <text evidence="4">The sequence shown here is derived from an EMBL/GenBank/DDBJ whole genome shotgun (WGS) entry which is preliminary data.</text>
</comment>
<dbReference type="PRINTS" id="PR00081">
    <property type="entry name" value="GDHRDH"/>
</dbReference>
<sequence length="281" mass="30023">MSKTWLITGASSGLGRGMTERLLARGDRVVATLRREGVLDELQQAYGERLLVLTLDLTDVPRIQEATRQAFATMGRIDVVVSNAGYGLFGAAEEFSDAQIEHQIATNLTGSIQLIRAALPHLRDQGGGRIVQVSSEGGQKAYPNFSLYHATKWGIEGFVESTARDVAPFGIDFILVEPGPTATDFVAGLMRGTPMAVYDATPAGDVRRALAEGSFEIRGDAARTVDAMIAAADAAKPPLRLALGSTAYSGIKQALEERLHALEAQRDVAFSADVDGFEPMS</sequence>
<evidence type="ECO:0000256" key="2">
    <source>
        <dbReference type="ARBA" id="ARBA00023002"/>
    </source>
</evidence>
<dbReference type="SUPFAM" id="SSF51735">
    <property type="entry name" value="NAD(P)-binding Rossmann-fold domains"/>
    <property type="match status" value="1"/>
</dbReference>
<evidence type="ECO:0000256" key="3">
    <source>
        <dbReference type="RuleBase" id="RU000363"/>
    </source>
</evidence>
<dbReference type="InterPro" id="IPR051911">
    <property type="entry name" value="SDR_oxidoreductase"/>
</dbReference>
<dbReference type="NCBIfam" id="NF005065">
    <property type="entry name" value="PRK06482.1"/>
    <property type="match status" value="1"/>
</dbReference>
<keyword evidence="5" id="KW-1185">Reference proteome</keyword>
<dbReference type="PANTHER" id="PTHR43976">
    <property type="entry name" value="SHORT CHAIN DEHYDROGENASE"/>
    <property type="match status" value="1"/>
</dbReference>
<dbReference type="Gene3D" id="3.40.50.720">
    <property type="entry name" value="NAD(P)-binding Rossmann-like Domain"/>
    <property type="match status" value="1"/>
</dbReference>
<name>A0A7V7KH44_9GAMM</name>
<organism evidence="4 5">
    <name type="scientific">Billgrantia pellis</name>
    <dbReference type="NCBI Taxonomy" id="2606936"/>
    <lineage>
        <taxon>Bacteria</taxon>
        <taxon>Pseudomonadati</taxon>
        <taxon>Pseudomonadota</taxon>
        <taxon>Gammaproteobacteria</taxon>
        <taxon>Oceanospirillales</taxon>
        <taxon>Halomonadaceae</taxon>
        <taxon>Billgrantia</taxon>
    </lineage>
</organism>
<dbReference type="GO" id="GO:0016491">
    <property type="term" value="F:oxidoreductase activity"/>
    <property type="evidence" value="ECO:0007669"/>
    <property type="project" value="UniProtKB-KW"/>
</dbReference>
<dbReference type="Proteomes" id="UP000486760">
    <property type="component" value="Unassembled WGS sequence"/>
</dbReference>
<accession>A0A7V7KH44</accession>